<reference evidence="5" key="1">
    <citation type="submission" date="2022-11" db="UniProtKB">
        <authorList>
            <consortium name="WormBaseParasite"/>
        </authorList>
    </citation>
    <scope>IDENTIFICATION</scope>
</reference>
<feature type="signal peptide" evidence="2">
    <location>
        <begin position="1"/>
        <end position="21"/>
    </location>
</feature>
<evidence type="ECO:0000313" key="4">
    <source>
        <dbReference type="Proteomes" id="UP000887564"/>
    </source>
</evidence>
<dbReference type="InterPro" id="IPR002464">
    <property type="entry name" value="DNA/RNA_helicase_DEAH_CS"/>
</dbReference>
<sequence>MGRDLLVLSIICAQLFFIVLSHRGQELEVQFGKGKDLVGKNWHTDKTPKMIEGTFEFEKHTILASREHSCINLAARNSGDVNGKCKELISAAGVGCLYKNSMRGKYEKSGPVRKLVSENLERSSDVWDIEDLVSALKTSSPTLYPMIRDNSDVTLKNAVVILDEAHNVEDVCREAVSFSFTEREIVGARADLCKK</sequence>
<dbReference type="Proteomes" id="UP000887564">
    <property type="component" value="Unplaced"/>
</dbReference>
<evidence type="ECO:0000256" key="2">
    <source>
        <dbReference type="SAM" id="SignalP"/>
    </source>
</evidence>
<dbReference type="PANTHER" id="PTHR11472">
    <property type="entry name" value="DNA REPAIR DEAD HELICASE RAD3/XP-D SUBFAMILY MEMBER"/>
    <property type="match status" value="1"/>
</dbReference>
<dbReference type="GO" id="GO:0003677">
    <property type="term" value="F:DNA binding"/>
    <property type="evidence" value="ECO:0007669"/>
    <property type="project" value="InterPro"/>
</dbReference>
<dbReference type="GO" id="GO:0005524">
    <property type="term" value="F:ATP binding"/>
    <property type="evidence" value="ECO:0007669"/>
    <property type="project" value="InterPro"/>
</dbReference>
<feature type="chain" id="PRO_5037456005" evidence="2">
    <location>
        <begin position="22"/>
        <end position="195"/>
    </location>
</feature>
<dbReference type="PANTHER" id="PTHR11472:SF47">
    <property type="entry name" value="FANCONI ANEMIA GROUP J PROTEIN"/>
    <property type="match status" value="1"/>
</dbReference>
<dbReference type="Pfam" id="PF06733">
    <property type="entry name" value="DEAD_2"/>
    <property type="match status" value="2"/>
</dbReference>
<evidence type="ECO:0000256" key="1">
    <source>
        <dbReference type="ARBA" id="ARBA00022801"/>
    </source>
</evidence>
<dbReference type="WBParaSite" id="PEQ_0000155401-mRNA-1">
    <property type="protein sequence ID" value="PEQ_0000155401-mRNA-1"/>
    <property type="gene ID" value="PEQ_0000155401"/>
</dbReference>
<dbReference type="GO" id="GO:0005634">
    <property type="term" value="C:nucleus"/>
    <property type="evidence" value="ECO:0007669"/>
    <property type="project" value="TreeGrafter"/>
</dbReference>
<dbReference type="InterPro" id="IPR027417">
    <property type="entry name" value="P-loop_NTPase"/>
</dbReference>
<dbReference type="GO" id="GO:0006289">
    <property type="term" value="P:nucleotide-excision repair"/>
    <property type="evidence" value="ECO:0007669"/>
    <property type="project" value="TreeGrafter"/>
</dbReference>
<proteinExistence type="predicted"/>
<organism evidence="4 5">
    <name type="scientific">Parascaris equorum</name>
    <name type="common">Equine roundworm</name>
    <dbReference type="NCBI Taxonomy" id="6256"/>
    <lineage>
        <taxon>Eukaryota</taxon>
        <taxon>Metazoa</taxon>
        <taxon>Ecdysozoa</taxon>
        <taxon>Nematoda</taxon>
        <taxon>Chromadorea</taxon>
        <taxon>Rhabditida</taxon>
        <taxon>Spirurina</taxon>
        <taxon>Ascaridomorpha</taxon>
        <taxon>Ascaridoidea</taxon>
        <taxon>Ascarididae</taxon>
        <taxon>Parascaris</taxon>
    </lineage>
</organism>
<dbReference type="AlphaFoldDB" id="A0A914R4L7"/>
<dbReference type="Gene3D" id="3.40.50.300">
    <property type="entry name" value="P-loop containing nucleotide triphosphate hydrolases"/>
    <property type="match status" value="1"/>
</dbReference>
<dbReference type="InterPro" id="IPR010614">
    <property type="entry name" value="RAD3-like_helicase_DEAD"/>
</dbReference>
<feature type="domain" description="RAD3-like helicase DEAD" evidence="3">
    <location>
        <begin position="144"/>
        <end position="184"/>
    </location>
</feature>
<feature type="domain" description="RAD3-like helicase DEAD" evidence="3">
    <location>
        <begin position="59"/>
        <end position="139"/>
    </location>
</feature>
<accession>A0A914R4L7</accession>
<name>A0A914R4L7_PAREQ</name>
<dbReference type="PROSITE" id="PS00690">
    <property type="entry name" value="DEAH_ATP_HELICASE"/>
    <property type="match status" value="1"/>
</dbReference>
<dbReference type="InterPro" id="IPR045028">
    <property type="entry name" value="DinG/Rad3-like"/>
</dbReference>
<evidence type="ECO:0000259" key="3">
    <source>
        <dbReference type="Pfam" id="PF06733"/>
    </source>
</evidence>
<protein>
    <submittedName>
        <fullName evidence="5">RAD3-like helicase DEAD domain-containing protein</fullName>
    </submittedName>
</protein>
<evidence type="ECO:0000313" key="5">
    <source>
        <dbReference type="WBParaSite" id="PEQ_0000155401-mRNA-1"/>
    </source>
</evidence>
<keyword evidence="4" id="KW-1185">Reference proteome</keyword>
<dbReference type="GO" id="GO:0016787">
    <property type="term" value="F:hydrolase activity"/>
    <property type="evidence" value="ECO:0007669"/>
    <property type="project" value="UniProtKB-KW"/>
</dbReference>
<dbReference type="GO" id="GO:0003678">
    <property type="term" value="F:DNA helicase activity"/>
    <property type="evidence" value="ECO:0007669"/>
    <property type="project" value="InterPro"/>
</dbReference>
<keyword evidence="2" id="KW-0732">Signal</keyword>
<keyword evidence="1" id="KW-0378">Hydrolase</keyword>
<dbReference type="GO" id="GO:1990918">
    <property type="term" value="P:double-strand break repair involved in meiotic recombination"/>
    <property type="evidence" value="ECO:0007669"/>
    <property type="project" value="TreeGrafter"/>
</dbReference>